<dbReference type="InterPro" id="IPR007021">
    <property type="entry name" value="DUF659"/>
</dbReference>
<sequence length="140" mass="16050">GWKDSRNRPLINIIAVCPKGAMFLKDIDCEGEIKDAQFIANILIEAIESIELAGPPNVVQVITDNAKNCKAARLIVEGRYKHIFWTPCAIHSLNLMLQKIEKIAWIEKIYMEANEIQMFVTNHHMSQAIFKRFSKLELLK</sequence>
<dbReference type="Proteomes" id="UP000824469">
    <property type="component" value="Unassembled WGS sequence"/>
</dbReference>
<dbReference type="InterPro" id="IPR012337">
    <property type="entry name" value="RNaseH-like_sf"/>
</dbReference>
<feature type="domain" description="DUF659" evidence="1">
    <location>
        <begin position="1"/>
        <end position="116"/>
    </location>
</feature>
<accession>A0AA38F3F8</accession>
<evidence type="ECO:0000313" key="2">
    <source>
        <dbReference type="EMBL" id="KAH9291024.1"/>
    </source>
</evidence>
<proteinExistence type="predicted"/>
<protein>
    <recommendedName>
        <fullName evidence="1">DUF659 domain-containing protein</fullName>
    </recommendedName>
</protein>
<organism evidence="2 3">
    <name type="scientific">Taxus chinensis</name>
    <name type="common">Chinese yew</name>
    <name type="synonym">Taxus wallichiana var. chinensis</name>
    <dbReference type="NCBI Taxonomy" id="29808"/>
    <lineage>
        <taxon>Eukaryota</taxon>
        <taxon>Viridiplantae</taxon>
        <taxon>Streptophyta</taxon>
        <taxon>Embryophyta</taxon>
        <taxon>Tracheophyta</taxon>
        <taxon>Spermatophyta</taxon>
        <taxon>Pinopsida</taxon>
        <taxon>Pinidae</taxon>
        <taxon>Conifers II</taxon>
        <taxon>Cupressales</taxon>
        <taxon>Taxaceae</taxon>
        <taxon>Taxus</taxon>
    </lineage>
</organism>
<evidence type="ECO:0000313" key="3">
    <source>
        <dbReference type="Proteomes" id="UP000824469"/>
    </source>
</evidence>
<feature type="non-terminal residue" evidence="2">
    <location>
        <position position="140"/>
    </location>
</feature>
<dbReference type="PANTHER" id="PTHR32166:SF81">
    <property type="entry name" value="OS06G0658400 PROTEIN"/>
    <property type="match status" value="1"/>
</dbReference>
<feature type="non-terminal residue" evidence="2">
    <location>
        <position position="1"/>
    </location>
</feature>
<dbReference type="SUPFAM" id="SSF53098">
    <property type="entry name" value="Ribonuclease H-like"/>
    <property type="match status" value="1"/>
</dbReference>
<comment type="caution">
    <text evidence="2">The sequence shown here is derived from an EMBL/GenBank/DDBJ whole genome shotgun (WGS) entry which is preliminary data.</text>
</comment>
<dbReference type="OMA" id="ICATSNT"/>
<name>A0AA38F3F8_TAXCH</name>
<evidence type="ECO:0000259" key="1">
    <source>
        <dbReference type="Pfam" id="PF04937"/>
    </source>
</evidence>
<reference evidence="2 3" key="1">
    <citation type="journal article" date="2021" name="Nat. Plants">
        <title>The Taxus genome provides insights into paclitaxel biosynthesis.</title>
        <authorList>
            <person name="Xiong X."/>
            <person name="Gou J."/>
            <person name="Liao Q."/>
            <person name="Li Y."/>
            <person name="Zhou Q."/>
            <person name="Bi G."/>
            <person name="Li C."/>
            <person name="Du R."/>
            <person name="Wang X."/>
            <person name="Sun T."/>
            <person name="Guo L."/>
            <person name="Liang H."/>
            <person name="Lu P."/>
            <person name="Wu Y."/>
            <person name="Zhang Z."/>
            <person name="Ro D.K."/>
            <person name="Shang Y."/>
            <person name="Huang S."/>
            <person name="Yan J."/>
        </authorList>
    </citation>
    <scope>NUCLEOTIDE SEQUENCE [LARGE SCALE GENOMIC DNA]</scope>
    <source>
        <strain evidence="2">Ta-2019</strain>
    </source>
</reference>
<dbReference type="Pfam" id="PF04937">
    <property type="entry name" value="DUF659"/>
    <property type="match status" value="1"/>
</dbReference>
<dbReference type="AlphaFoldDB" id="A0AA38F3F8"/>
<dbReference type="PANTHER" id="PTHR32166">
    <property type="entry name" value="OSJNBA0013A04.12 PROTEIN"/>
    <property type="match status" value="1"/>
</dbReference>
<gene>
    <name evidence="2" type="ORF">KI387_044153</name>
</gene>
<dbReference type="EMBL" id="JAHRHJ020003813">
    <property type="protein sequence ID" value="KAH9291024.1"/>
    <property type="molecule type" value="Genomic_DNA"/>
</dbReference>
<keyword evidence="3" id="KW-1185">Reference proteome</keyword>